<feature type="transmembrane region" description="Helical" evidence="1">
    <location>
        <begin position="12"/>
        <end position="31"/>
    </location>
</feature>
<dbReference type="Proteomes" id="UP000741013">
    <property type="component" value="Unassembled WGS sequence"/>
</dbReference>
<gene>
    <name evidence="2" type="ORF">JOM49_005667</name>
</gene>
<dbReference type="RefSeq" id="WP_209667199.1">
    <property type="nucleotide sequence ID" value="NZ_JAGGMS010000001.1"/>
</dbReference>
<sequence>MRTSRRPIQVLALLVGIAFLVVGLLGFIPGITGGDLHFAGPHSEAELFGAFQVSVLHNLVHLLFGVLGIAAFFAPGPARAFLMIGGGLYVVLWIYGVALDDESPTNFIPLNNADNWLHLGLGVGMIAFGVLGTVLERAKGEYPRDPVDADSAADSDR</sequence>
<name>A0ABS4PXI8_9PSEU</name>
<dbReference type="Pfam" id="PF14325">
    <property type="entry name" value="DUF4383"/>
    <property type="match status" value="1"/>
</dbReference>
<evidence type="ECO:0000256" key="1">
    <source>
        <dbReference type="SAM" id="Phobius"/>
    </source>
</evidence>
<feature type="transmembrane region" description="Helical" evidence="1">
    <location>
        <begin position="116"/>
        <end position="135"/>
    </location>
</feature>
<accession>A0ABS4PXI8</accession>
<feature type="transmembrane region" description="Helical" evidence="1">
    <location>
        <begin position="80"/>
        <end position="96"/>
    </location>
</feature>
<dbReference type="EMBL" id="JAGGMS010000001">
    <property type="protein sequence ID" value="MBP2184141.1"/>
    <property type="molecule type" value="Genomic_DNA"/>
</dbReference>
<reference evidence="2 3" key="1">
    <citation type="submission" date="2021-03" db="EMBL/GenBank/DDBJ databases">
        <title>Sequencing the genomes of 1000 actinobacteria strains.</title>
        <authorList>
            <person name="Klenk H.-P."/>
        </authorList>
    </citation>
    <scope>NUCLEOTIDE SEQUENCE [LARGE SCALE GENOMIC DNA]</scope>
    <source>
        <strain evidence="2 3">DSM 45510</strain>
    </source>
</reference>
<protein>
    <recommendedName>
        <fullName evidence="4">DUF4383 domain-containing protein</fullName>
    </recommendedName>
</protein>
<feature type="transmembrane region" description="Helical" evidence="1">
    <location>
        <begin position="51"/>
        <end position="73"/>
    </location>
</feature>
<keyword evidence="1" id="KW-1133">Transmembrane helix</keyword>
<keyword evidence="3" id="KW-1185">Reference proteome</keyword>
<keyword evidence="1" id="KW-0472">Membrane</keyword>
<proteinExistence type="predicted"/>
<evidence type="ECO:0000313" key="2">
    <source>
        <dbReference type="EMBL" id="MBP2184141.1"/>
    </source>
</evidence>
<comment type="caution">
    <text evidence="2">The sequence shown here is derived from an EMBL/GenBank/DDBJ whole genome shotgun (WGS) entry which is preliminary data.</text>
</comment>
<evidence type="ECO:0000313" key="3">
    <source>
        <dbReference type="Proteomes" id="UP000741013"/>
    </source>
</evidence>
<evidence type="ECO:0008006" key="4">
    <source>
        <dbReference type="Google" id="ProtNLM"/>
    </source>
</evidence>
<organism evidence="2 3">
    <name type="scientific">Amycolatopsis magusensis</name>
    <dbReference type="NCBI Taxonomy" id="882444"/>
    <lineage>
        <taxon>Bacteria</taxon>
        <taxon>Bacillati</taxon>
        <taxon>Actinomycetota</taxon>
        <taxon>Actinomycetes</taxon>
        <taxon>Pseudonocardiales</taxon>
        <taxon>Pseudonocardiaceae</taxon>
        <taxon>Amycolatopsis</taxon>
    </lineage>
</organism>
<keyword evidence="1" id="KW-0812">Transmembrane</keyword>